<reference evidence="1" key="2">
    <citation type="journal article" date="2021" name="PeerJ">
        <title>Extensive microbial diversity within the chicken gut microbiome revealed by metagenomics and culture.</title>
        <authorList>
            <person name="Gilroy R."/>
            <person name="Ravi A."/>
            <person name="Getino M."/>
            <person name="Pursley I."/>
            <person name="Horton D.L."/>
            <person name="Alikhan N.F."/>
            <person name="Baker D."/>
            <person name="Gharbi K."/>
            <person name="Hall N."/>
            <person name="Watson M."/>
            <person name="Adriaenssens E.M."/>
            <person name="Foster-Nyarko E."/>
            <person name="Jarju S."/>
            <person name="Secka A."/>
            <person name="Antonio M."/>
            <person name="Oren A."/>
            <person name="Chaudhuri R.R."/>
            <person name="La Ragione R."/>
            <person name="Hildebrand F."/>
            <person name="Pallen M.J."/>
        </authorList>
    </citation>
    <scope>NUCLEOTIDE SEQUENCE</scope>
    <source>
        <strain evidence="1">11159</strain>
    </source>
</reference>
<evidence type="ECO:0000313" key="1">
    <source>
        <dbReference type="EMBL" id="MBO8426973.1"/>
    </source>
</evidence>
<evidence type="ECO:0000313" key="2">
    <source>
        <dbReference type="Proteomes" id="UP000823613"/>
    </source>
</evidence>
<dbReference type="Proteomes" id="UP000823613">
    <property type="component" value="Unassembled WGS sequence"/>
</dbReference>
<reference evidence="1" key="1">
    <citation type="submission" date="2020-10" db="EMBL/GenBank/DDBJ databases">
        <authorList>
            <person name="Gilroy R."/>
        </authorList>
    </citation>
    <scope>NUCLEOTIDE SEQUENCE</scope>
    <source>
        <strain evidence="1">11159</strain>
    </source>
</reference>
<organism evidence="1 2">
    <name type="scientific">Candidatus Onthovivens merdipullorum</name>
    <dbReference type="NCBI Taxonomy" id="2840889"/>
    <lineage>
        <taxon>Bacteria</taxon>
        <taxon>Bacillati</taxon>
        <taxon>Bacillota</taxon>
        <taxon>Bacilli</taxon>
        <taxon>Bacillales</taxon>
        <taxon>Candidatus Onthovivens</taxon>
    </lineage>
</organism>
<gene>
    <name evidence="1" type="ORF">IAC58_00175</name>
</gene>
<dbReference type="AlphaFoldDB" id="A0A9D9DHU1"/>
<comment type="caution">
    <text evidence="1">The sequence shown here is derived from an EMBL/GenBank/DDBJ whole genome shotgun (WGS) entry which is preliminary data.</text>
</comment>
<protein>
    <submittedName>
        <fullName evidence="1">Uncharacterized protein</fullName>
    </submittedName>
</protein>
<sequence length="175" mass="20084">MEKKTLNDLVREEAKKNVSRYNFAKDKELKILHHNICKKLVEISDNNNFPMGVLVYIAIGTNAHRPCVFEKGYTKINEQKTERVIALCDIFAKKFGEETRTNDRLVHAVSRYVDLCGGGVLKFRQLVNSMSDKDFNMRKIKTAKQLAKLLCGDEAEYSKGGYIVTVNKPTRHMKK</sequence>
<proteinExistence type="predicted"/>
<accession>A0A9D9DHU1</accession>
<dbReference type="EMBL" id="JADIMY010000002">
    <property type="protein sequence ID" value="MBO8426973.1"/>
    <property type="molecule type" value="Genomic_DNA"/>
</dbReference>
<name>A0A9D9DHU1_9BACL</name>